<dbReference type="InterPro" id="IPR014729">
    <property type="entry name" value="Rossmann-like_a/b/a_fold"/>
</dbReference>
<evidence type="ECO:0000256" key="3">
    <source>
        <dbReference type="ARBA" id="ARBA00022741"/>
    </source>
</evidence>
<feature type="region of interest" description="Disordered" evidence="9">
    <location>
        <begin position="1"/>
        <end position="32"/>
    </location>
</feature>
<comment type="domain">
    <text evidence="8">ValRS has two distinct active sites: one for aminoacylation and one for editing. The misactivated threonine is translocated from the active site to the editing site.</text>
</comment>
<comment type="catalytic activity">
    <reaction evidence="7 8">
        <text>tRNA(Val) + L-valine + ATP = L-valyl-tRNA(Val) + AMP + diphosphate</text>
        <dbReference type="Rhea" id="RHEA:10704"/>
        <dbReference type="Rhea" id="RHEA-COMP:9672"/>
        <dbReference type="Rhea" id="RHEA-COMP:9708"/>
        <dbReference type="ChEBI" id="CHEBI:30616"/>
        <dbReference type="ChEBI" id="CHEBI:33019"/>
        <dbReference type="ChEBI" id="CHEBI:57762"/>
        <dbReference type="ChEBI" id="CHEBI:78442"/>
        <dbReference type="ChEBI" id="CHEBI:78537"/>
        <dbReference type="ChEBI" id="CHEBI:456215"/>
        <dbReference type="EC" id="6.1.1.9"/>
    </reaction>
</comment>
<evidence type="ECO:0000259" key="10">
    <source>
        <dbReference type="Pfam" id="PF00133"/>
    </source>
</evidence>
<evidence type="ECO:0000256" key="4">
    <source>
        <dbReference type="ARBA" id="ARBA00022840"/>
    </source>
</evidence>
<evidence type="ECO:0000256" key="9">
    <source>
        <dbReference type="SAM" id="MobiDB-lite"/>
    </source>
</evidence>
<dbReference type="PANTHER" id="PTHR11946">
    <property type="entry name" value="VALYL-TRNA SYNTHETASES"/>
    <property type="match status" value="1"/>
</dbReference>
<evidence type="ECO:0000256" key="5">
    <source>
        <dbReference type="ARBA" id="ARBA00022917"/>
    </source>
</evidence>
<keyword evidence="3 8" id="KW-0547">Nucleotide-binding</keyword>
<keyword evidence="13" id="KW-1185">Reference proteome</keyword>
<comment type="function">
    <text evidence="8">Catalyzes the attachment of valine to tRNA(Val). As ValRS can inadvertently accommodate and process structurally similar amino acids such as threonine, to avoid such errors, it has a 'posttransfer' editing activity that hydrolyzes mischarged Thr-tRNA(Val) in a tRNA-dependent manner.</text>
</comment>
<keyword evidence="1 8" id="KW-0963">Cytoplasm</keyword>
<keyword evidence="6 8" id="KW-0030">Aminoacyl-tRNA synthetase</keyword>
<dbReference type="EC" id="6.1.1.9" evidence="8"/>
<evidence type="ECO:0000313" key="13">
    <source>
        <dbReference type="Proteomes" id="UP000273001"/>
    </source>
</evidence>
<dbReference type="PRINTS" id="PR00986">
    <property type="entry name" value="TRNASYNTHVAL"/>
</dbReference>
<proteinExistence type="inferred from homology"/>
<feature type="domain" description="Aminoacyl-tRNA synthetase class Ia" evidence="10">
    <location>
        <begin position="147"/>
        <end position="667"/>
    </location>
</feature>
<reference evidence="12 13" key="1">
    <citation type="submission" date="2018-09" db="EMBL/GenBank/DDBJ databases">
        <authorList>
            <person name="Li J."/>
        </authorList>
    </citation>
    <scope>NUCLEOTIDE SEQUENCE [LARGE SCALE GENOMIC DNA]</scope>
    <source>
        <strain evidence="12 13">2129</strain>
    </source>
</reference>
<evidence type="ECO:0000256" key="7">
    <source>
        <dbReference type="ARBA" id="ARBA00047552"/>
    </source>
</evidence>
<dbReference type="GO" id="GO:0004832">
    <property type="term" value="F:valine-tRNA ligase activity"/>
    <property type="evidence" value="ECO:0007669"/>
    <property type="project" value="UniProtKB-EC"/>
</dbReference>
<dbReference type="CDD" id="cd07962">
    <property type="entry name" value="Anticodon_Ia_Val"/>
    <property type="match status" value="1"/>
</dbReference>
<dbReference type="InterPro" id="IPR033705">
    <property type="entry name" value="Anticodon_Ia_Val"/>
</dbReference>
<dbReference type="NCBIfam" id="NF009687">
    <property type="entry name" value="PRK13208.1"/>
    <property type="match status" value="1"/>
</dbReference>
<keyword evidence="4 8" id="KW-0067">ATP-binding</keyword>
<comment type="subcellular location">
    <subcellularLocation>
        <location evidence="8">Cytoplasm</location>
    </subcellularLocation>
</comment>
<feature type="region of interest" description="Disordered" evidence="9">
    <location>
        <begin position="918"/>
        <end position="966"/>
    </location>
</feature>
<dbReference type="InterPro" id="IPR001412">
    <property type="entry name" value="aa-tRNA-synth_I_CS"/>
</dbReference>
<dbReference type="Proteomes" id="UP000273001">
    <property type="component" value="Chromosome"/>
</dbReference>
<feature type="domain" description="Methionyl/Valyl/Leucyl/Isoleucyl-tRNA synthetase anticodon-binding" evidence="11">
    <location>
        <begin position="722"/>
        <end position="870"/>
    </location>
</feature>
<comment type="subunit">
    <text evidence="8">Monomer.</text>
</comment>
<keyword evidence="2 8" id="KW-0436">Ligase</keyword>
<dbReference type="PANTHER" id="PTHR11946:SF93">
    <property type="entry name" value="VALINE--TRNA LIGASE, CHLOROPLASTIC_MITOCHONDRIAL 2"/>
    <property type="match status" value="1"/>
</dbReference>
<gene>
    <name evidence="8 12" type="primary">valS</name>
    <name evidence="12" type="ORF">D5R93_04535</name>
</gene>
<dbReference type="InterPro" id="IPR013155">
    <property type="entry name" value="M/V/L/I-tRNA-synth_anticd-bd"/>
</dbReference>
<dbReference type="InterPro" id="IPR002300">
    <property type="entry name" value="aa-tRNA-synth_Ia"/>
</dbReference>
<dbReference type="Gene3D" id="1.10.730.10">
    <property type="entry name" value="Isoleucyl-tRNA Synthetase, Domain 1"/>
    <property type="match status" value="1"/>
</dbReference>
<evidence type="ECO:0000256" key="2">
    <source>
        <dbReference type="ARBA" id="ARBA00022598"/>
    </source>
</evidence>
<evidence type="ECO:0000256" key="1">
    <source>
        <dbReference type="ARBA" id="ARBA00022490"/>
    </source>
</evidence>
<dbReference type="HAMAP" id="MF_02005">
    <property type="entry name" value="Val_tRNA_synth_type2"/>
    <property type="match status" value="1"/>
</dbReference>
<keyword evidence="5 8" id="KW-0648">Protein biosynthesis</keyword>
<dbReference type="InterPro" id="IPR022874">
    <property type="entry name" value="Valine-tRNA_ligase_type_2"/>
</dbReference>
<comment type="similarity">
    <text evidence="8">Belongs to the class-I aminoacyl-tRNA synthetase family. ValS type 2 subfamily.</text>
</comment>
<protein>
    <recommendedName>
        <fullName evidence="8">Valine--tRNA ligase</fullName>
        <ecNumber evidence="8">6.1.1.9</ecNumber>
    </recommendedName>
    <alternativeName>
        <fullName evidence="8">Valyl-tRNA synthetase</fullName>
        <shortName evidence="8">ValRS</shortName>
    </alternativeName>
</protein>
<dbReference type="Pfam" id="PF00133">
    <property type="entry name" value="tRNA-synt_1"/>
    <property type="match status" value="2"/>
</dbReference>
<dbReference type="PROSITE" id="PS00178">
    <property type="entry name" value="AA_TRNA_LIGASE_I"/>
    <property type="match status" value="1"/>
</dbReference>
<dbReference type="Gene3D" id="3.40.50.620">
    <property type="entry name" value="HUPs"/>
    <property type="match status" value="2"/>
</dbReference>
<dbReference type="InterPro" id="IPR002303">
    <property type="entry name" value="Valyl-tRNA_ligase"/>
</dbReference>
<organism evidence="12 13">
    <name type="scientific">Actinomyces lilanjuaniae</name>
    <dbReference type="NCBI Taxonomy" id="2321394"/>
    <lineage>
        <taxon>Bacteria</taxon>
        <taxon>Bacillati</taxon>
        <taxon>Actinomycetota</taxon>
        <taxon>Actinomycetes</taxon>
        <taxon>Actinomycetales</taxon>
        <taxon>Actinomycetaceae</taxon>
        <taxon>Actinomyces</taxon>
    </lineage>
</organism>
<dbReference type="RefSeq" id="WP_120204053.1">
    <property type="nucleotide sequence ID" value="NZ_CP032514.1"/>
</dbReference>
<feature type="binding site" evidence="8">
    <location>
        <position position="633"/>
    </location>
    <ligand>
        <name>ATP</name>
        <dbReference type="ChEBI" id="CHEBI:30616"/>
    </ligand>
</feature>
<feature type="domain" description="Aminoacyl-tRNA synthetase class Ia" evidence="10">
    <location>
        <begin position="37"/>
        <end position="118"/>
    </location>
</feature>
<dbReference type="EMBL" id="CP032514">
    <property type="protein sequence ID" value="AYD89509.1"/>
    <property type="molecule type" value="Genomic_DNA"/>
</dbReference>
<feature type="short sequence motif" description="'HIGH' region" evidence="8">
    <location>
        <begin position="65"/>
        <end position="75"/>
    </location>
</feature>
<dbReference type="NCBIfam" id="NF000540">
    <property type="entry name" value="alt_ValS"/>
    <property type="match status" value="1"/>
</dbReference>
<dbReference type="InterPro" id="IPR009080">
    <property type="entry name" value="tRNAsynth_Ia_anticodon-bd"/>
</dbReference>
<evidence type="ECO:0000259" key="11">
    <source>
        <dbReference type="Pfam" id="PF08264"/>
    </source>
</evidence>
<name>A0ABN5PR31_9ACTO</name>
<dbReference type="InterPro" id="IPR048044">
    <property type="entry name" value="Valyl-tRNA_ligase_actino"/>
</dbReference>
<evidence type="ECO:0000256" key="8">
    <source>
        <dbReference type="HAMAP-Rule" id="MF_02005"/>
    </source>
</evidence>
<dbReference type="SUPFAM" id="SSF50677">
    <property type="entry name" value="ValRS/IleRS/LeuRS editing domain"/>
    <property type="match status" value="1"/>
</dbReference>
<dbReference type="SUPFAM" id="SSF47323">
    <property type="entry name" value="Anticodon-binding domain of a subclass of class I aminoacyl-tRNA synthetases"/>
    <property type="match status" value="1"/>
</dbReference>
<accession>A0ABN5PR31</accession>
<sequence length="966" mass="105381">MSETSTPAEGSRHLPSELHSPRVPGKVSTDGLEETWGQRWEEEGAYAFDRDAQRHEVFSIDTPPPTVSGSLHVGHVFSYTHTDTIARYQRMRGKAVFYPMGWDDNGLPTERRVQNYFGVRCDPSLPYDPDFTPPHTGGEGKSVKARDQVPVSRRNFVELCERLTVEDEAQFEALWRRLGLSVDWSQTYQTIGPRARTVAQAAFLRNLARGEAYQAAAPGLWDVTFQTAVAQAELESREYPGFYHRLAFHVTDAQVAAQAAAAGAPVEDGPGGTRDVCIETTRPELLAACVALVAHPDDERYQPLFGATVTSPVFGVEVPVLAHPAAEMDKGAGIAMCCTFGDTTDIDWWRDLDLPLRAILRKDGRIETEVPQWITQEAGRQAYAAMAGKTAFSARQVVVEALAASGEMRGEPVRTVRQTNFFEKGDKPLEIVTSRQWYIRNGGRAWTNPASGRDLNAELLERGRELAFHPDFMRVRYENWVTGLNNDWLISRQRFFGVPFPVWYRVGADGQVDYDAVITPEESALPVDPSSDPAPGYTEDQRGVPGGFVGEVDIMDTWATSSLTPQLASGWLTDEDLFARVYPMDLRPQGQDIIRTWLFSSVVRANLEFGALPWASTGLSGWILDSDHKKMSKSKGNVVTPMGLLEQFGADAVRYWAASARLGLDAAFEESQIKIGRRLAIKILNASKFALSMGIPWDADEEARAAAPAPSLDASQVTEPLDRAVLAALADVVEAATTAFDSYGHARALEVTESFFWTFCDDYIELVKDRANDAEGTHTAGAVRSARTTLALAVDTFVRLLAPFLPYATEEVWSWYRTGSVHRSAWPEAAPLRQAAQGADSTLVSQAGTVLAALRRVKSEARTSQRTPILSAVLEVAADYEPAVEAVRSDLVEAAKVTGSFSVKVAGAVQGADVATEPVDSGTAAADSPDTGATSQGAEAGNSHGEVPVRVRSVELGEAPARPARS</sequence>
<feature type="short sequence motif" description="'KMSKS' region" evidence="8">
    <location>
        <begin position="630"/>
        <end position="634"/>
    </location>
</feature>
<dbReference type="SUPFAM" id="SSF52374">
    <property type="entry name" value="Nucleotidylyl transferase"/>
    <property type="match status" value="1"/>
</dbReference>
<dbReference type="InterPro" id="IPR009008">
    <property type="entry name" value="Val/Leu/Ile-tRNA-synth_edit"/>
</dbReference>
<evidence type="ECO:0000313" key="12">
    <source>
        <dbReference type="EMBL" id="AYD89509.1"/>
    </source>
</evidence>
<dbReference type="Pfam" id="PF08264">
    <property type="entry name" value="Anticodon_1"/>
    <property type="match status" value="1"/>
</dbReference>
<feature type="compositionally biased region" description="Basic and acidic residues" evidence="9">
    <location>
        <begin position="10"/>
        <end position="20"/>
    </location>
</feature>
<evidence type="ECO:0000256" key="6">
    <source>
        <dbReference type="ARBA" id="ARBA00023146"/>
    </source>
</evidence>